<feature type="non-terminal residue" evidence="2">
    <location>
        <position position="203"/>
    </location>
</feature>
<dbReference type="GO" id="GO:0005829">
    <property type="term" value="C:cytosol"/>
    <property type="evidence" value="ECO:0007669"/>
    <property type="project" value="TreeGrafter"/>
</dbReference>
<dbReference type="GO" id="GO:0016787">
    <property type="term" value="F:hydrolase activity"/>
    <property type="evidence" value="ECO:0007669"/>
    <property type="project" value="InterPro"/>
</dbReference>
<gene>
    <name evidence="2" type="ORF">TPC1_15424</name>
</gene>
<dbReference type="GO" id="GO:0009166">
    <property type="term" value="P:nucleotide catabolic process"/>
    <property type="evidence" value="ECO:0007669"/>
    <property type="project" value="InterPro"/>
</dbReference>
<dbReference type="EMBL" id="GDID01004022">
    <property type="protein sequence ID" value="JAP92584.1"/>
    <property type="molecule type" value="Transcribed_RNA"/>
</dbReference>
<feature type="non-terminal residue" evidence="2">
    <location>
        <position position="1"/>
    </location>
</feature>
<evidence type="ECO:0000259" key="1">
    <source>
        <dbReference type="Pfam" id="PF00149"/>
    </source>
</evidence>
<organism evidence="2">
    <name type="scientific">Trepomonas sp. PC1</name>
    <dbReference type="NCBI Taxonomy" id="1076344"/>
    <lineage>
        <taxon>Eukaryota</taxon>
        <taxon>Metamonada</taxon>
        <taxon>Diplomonadida</taxon>
        <taxon>Hexamitidae</taxon>
        <taxon>Hexamitinae</taxon>
        <taxon>Trepomonas</taxon>
    </lineage>
</organism>
<dbReference type="SUPFAM" id="SSF56300">
    <property type="entry name" value="Metallo-dependent phosphatases"/>
    <property type="match status" value="1"/>
</dbReference>
<dbReference type="PANTHER" id="PTHR11575">
    <property type="entry name" value="5'-NUCLEOTIDASE-RELATED"/>
    <property type="match status" value="1"/>
</dbReference>
<dbReference type="Gene3D" id="3.60.21.10">
    <property type="match status" value="1"/>
</dbReference>
<feature type="domain" description="Calcineurin-like phosphoesterase" evidence="1">
    <location>
        <begin position="3"/>
        <end position="179"/>
    </location>
</feature>
<dbReference type="AlphaFoldDB" id="A0A146K9G4"/>
<name>A0A146K9G4_9EUKA</name>
<protein>
    <submittedName>
        <fullName evidence="2">5' nucleotidase family protein</fullName>
    </submittedName>
</protein>
<sequence>VDFVQISDIHGYVNGQRHQPEYGDFSTVVAYLEYLKANQSKSFFSIVGDSCEGTLISDSTKPMCKYIIQLLNKLDGIDLLTLGNHDLAYEDTVSEFLSTNFLSANLVYKNGTKVRKSLDFVVHSSGLRMLKVGVVYPSELYASVVGQNCSQFIDKLLNEIDEYILQTDVIVIAMHDGHESDELRCVVTSIQQFMLNKYNFSAA</sequence>
<proteinExistence type="predicted"/>
<dbReference type="PANTHER" id="PTHR11575:SF22">
    <property type="entry name" value="ADL392WP"/>
    <property type="match status" value="1"/>
</dbReference>
<dbReference type="InterPro" id="IPR006179">
    <property type="entry name" value="5_nucleotidase/apyrase"/>
</dbReference>
<accession>A0A146K9G4</accession>
<reference evidence="2" key="1">
    <citation type="submission" date="2015-07" db="EMBL/GenBank/DDBJ databases">
        <title>Adaptation to a free-living lifestyle via gene acquisitions in the diplomonad Trepomonas sp. PC1.</title>
        <authorList>
            <person name="Xu F."/>
            <person name="Jerlstrom-Hultqvist J."/>
            <person name="Kolisko M."/>
            <person name="Simpson A.G.B."/>
            <person name="Roger A.J."/>
            <person name="Svard S.G."/>
            <person name="Andersson J.O."/>
        </authorList>
    </citation>
    <scope>NUCLEOTIDE SEQUENCE</scope>
    <source>
        <strain evidence="2">PC1</strain>
    </source>
</reference>
<dbReference type="Pfam" id="PF00149">
    <property type="entry name" value="Metallophos"/>
    <property type="match status" value="1"/>
</dbReference>
<dbReference type="InterPro" id="IPR029052">
    <property type="entry name" value="Metallo-depent_PP-like"/>
</dbReference>
<dbReference type="InterPro" id="IPR004843">
    <property type="entry name" value="Calcineurin-like_PHP"/>
</dbReference>
<evidence type="ECO:0000313" key="2">
    <source>
        <dbReference type="EMBL" id="JAP92584.1"/>
    </source>
</evidence>